<organism evidence="3 6">
    <name type="scientific">Segatella copri</name>
    <dbReference type="NCBI Taxonomy" id="165179"/>
    <lineage>
        <taxon>Bacteria</taxon>
        <taxon>Pseudomonadati</taxon>
        <taxon>Bacteroidota</taxon>
        <taxon>Bacteroidia</taxon>
        <taxon>Bacteroidales</taxon>
        <taxon>Prevotellaceae</taxon>
        <taxon>Segatella</taxon>
    </lineage>
</organism>
<dbReference type="RefSeq" id="WP_117692734.1">
    <property type="nucleotide sequence ID" value="NZ_CP042464.1"/>
</dbReference>
<keyword evidence="1" id="KW-1277">Toxin-antitoxin system</keyword>
<evidence type="ECO:0000313" key="5">
    <source>
        <dbReference type="EMBL" id="RHA89168.1"/>
    </source>
</evidence>
<dbReference type="Proteomes" id="UP000284990">
    <property type="component" value="Unassembled WGS sequence"/>
</dbReference>
<evidence type="ECO:0000313" key="7">
    <source>
        <dbReference type="Proteomes" id="UP000284990"/>
    </source>
</evidence>
<dbReference type="EMBL" id="JAJTVO010000003">
    <property type="protein sequence ID" value="MCE4121081.1"/>
    <property type="molecule type" value="Genomic_DNA"/>
</dbReference>
<evidence type="ECO:0000313" key="8">
    <source>
        <dbReference type="Proteomes" id="UP000286077"/>
    </source>
</evidence>
<proteinExistence type="predicted"/>
<evidence type="ECO:0000313" key="3">
    <source>
        <dbReference type="EMBL" id="RGL62462.1"/>
    </source>
</evidence>
<dbReference type="EMBL" id="QSAQ01000058">
    <property type="protein sequence ID" value="RGW63551.1"/>
    <property type="molecule type" value="Genomic_DNA"/>
</dbReference>
<accession>A0AA92SZE4</accession>
<sequence>MEIEWSLLASRQLNDVLDFVATEYGSITARKVFDKFDANVNSLLRNPNRGILDSDLSDSQFTVRHLQLFPNVLYYVVKGDSIIISAVMHYKQSPQTVYKTVMQSLERYR</sequence>
<evidence type="ECO:0000313" key="2">
    <source>
        <dbReference type="EMBL" id="MCE4121081.1"/>
    </source>
</evidence>
<name>A0AA92SZE4_9BACT</name>
<evidence type="ECO:0000313" key="6">
    <source>
        <dbReference type="Proteomes" id="UP000261187"/>
    </source>
</evidence>
<protein>
    <submittedName>
        <fullName evidence="3">Type II toxin-antitoxin system RelE/ParE family toxin</fullName>
    </submittedName>
</protein>
<reference evidence="2" key="2">
    <citation type="submission" date="2021-12" db="EMBL/GenBank/DDBJ databases">
        <authorList>
            <person name="Lv X."/>
        </authorList>
    </citation>
    <scope>NUCLEOTIDE SEQUENCE</scope>
    <source>
        <strain evidence="2">HF2106</strain>
    </source>
</reference>
<evidence type="ECO:0000313" key="4">
    <source>
        <dbReference type="EMBL" id="RGW63551.1"/>
    </source>
</evidence>
<reference evidence="6 7" key="1">
    <citation type="submission" date="2018-08" db="EMBL/GenBank/DDBJ databases">
        <title>A genome reference for cultivated species of the human gut microbiota.</title>
        <authorList>
            <person name="Zou Y."/>
            <person name="Xue W."/>
            <person name="Luo G."/>
        </authorList>
    </citation>
    <scope>NUCLEOTIDE SEQUENCE [LARGE SCALE GENOMIC DNA]</scope>
    <source>
        <strain evidence="4 8">AF11-14</strain>
        <strain evidence="5 7">AM42-23AC</strain>
        <strain evidence="3 6">TF06-40</strain>
    </source>
</reference>
<gene>
    <name evidence="5" type="ORF">DW916_01250</name>
    <name evidence="4" type="ORF">DWV60_15310</name>
    <name evidence="3" type="ORF">DXC61_04210</name>
    <name evidence="2" type="ORF">LYY06_02225</name>
</gene>
<dbReference type="Proteomes" id="UP000261187">
    <property type="component" value="Unassembled WGS sequence"/>
</dbReference>
<dbReference type="Gene3D" id="3.30.2310.20">
    <property type="entry name" value="RelE-like"/>
    <property type="match status" value="1"/>
</dbReference>
<evidence type="ECO:0000256" key="1">
    <source>
        <dbReference type="ARBA" id="ARBA00022649"/>
    </source>
</evidence>
<dbReference type="EMBL" id="QSFW01000002">
    <property type="protein sequence ID" value="RHA89168.1"/>
    <property type="molecule type" value="Genomic_DNA"/>
</dbReference>
<dbReference type="AlphaFoldDB" id="A0AA92SZE4"/>
<dbReference type="Proteomes" id="UP001200307">
    <property type="component" value="Unassembled WGS sequence"/>
</dbReference>
<dbReference type="InterPro" id="IPR035093">
    <property type="entry name" value="RelE/ParE_toxin_dom_sf"/>
</dbReference>
<dbReference type="EMBL" id="QSSA01000007">
    <property type="protein sequence ID" value="RGL62462.1"/>
    <property type="molecule type" value="Genomic_DNA"/>
</dbReference>
<dbReference type="Pfam" id="PF05016">
    <property type="entry name" value="ParE_toxin"/>
    <property type="match status" value="1"/>
</dbReference>
<comment type="caution">
    <text evidence="3">The sequence shown here is derived from an EMBL/GenBank/DDBJ whole genome shotgun (WGS) entry which is preliminary data.</text>
</comment>
<dbReference type="Proteomes" id="UP000286077">
    <property type="component" value="Unassembled WGS sequence"/>
</dbReference>
<dbReference type="InterPro" id="IPR007712">
    <property type="entry name" value="RelE/ParE_toxin"/>
</dbReference>